<comment type="miscellaneous">
    <text evidence="13">The active site is a redox-active disulfide bond.</text>
</comment>
<dbReference type="Gene3D" id="3.30.390.30">
    <property type="match status" value="1"/>
</dbReference>
<keyword evidence="4 13" id="KW-0285">Flavoprotein</keyword>
<dbReference type="SUPFAM" id="SSF55424">
    <property type="entry name" value="FAD/NAD-linked reductases, dimerisation (C-terminal) domain"/>
    <property type="match status" value="1"/>
</dbReference>
<keyword evidence="5 13" id="KW-0274">FAD</keyword>
<feature type="compositionally biased region" description="Basic and acidic residues" evidence="14">
    <location>
        <begin position="237"/>
        <end position="257"/>
    </location>
</feature>
<dbReference type="EC" id="1.8.1.4" evidence="3 13"/>
<dbReference type="GO" id="GO:0006103">
    <property type="term" value="P:2-oxoglutarate metabolic process"/>
    <property type="evidence" value="ECO:0007669"/>
    <property type="project" value="TreeGrafter"/>
</dbReference>
<dbReference type="InterPro" id="IPR004099">
    <property type="entry name" value="Pyr_nucl-diS_OxRdtase_dimer"/>
</dbReference>
<evidence type="ECO:0000256" key="6">
    <source>
        <dbReference type="ARBA" id="ARBA00023002"/>
    </source>
</evidence>
<dbReference type="Pfam" id="PF07992">
    <property type="entry name" value="Pyr_redox_2"/>
    <property type="match status" value="1"/>
</dbReference>
<dbReference type="InterPro" id="IPR006258">
    <property type="entry name" value="Lipoamide_DH"/>
</dbReference>
<dbReference type="Pfam" id="PF05225">
    <property type="entry name" value="HTH_psq"/>
    <property type="match status" value="1"/>
</dbReference>
<dbReference type="FunFam" id="3.30.390.30:FF:000001">
    <property type="entry name" value="Dihydrolipoyl dehydrogenase"/>
    <property type="match status" value="1"/>
</dbReference>
<dbReference type="AlphaFoldDB" id="A0A8S9WPJ2"/>
<dbReference type="GO" id="GO:0050660">
    <property type="term" value="F:flavin adenine dinucleotide binding"/>
    <property type="evidence" value="ECO:0007669"/>
    <property type="project" value="InterPro"/>
</dbReference>
<keyword evidence="9" id="KW-1015">Disulfide bond</keyword>
<evidence type="ECO:0000313" key="17">
    <source>
        <dbReference type="Proteomes" id="UP000466442"/>
    </source>
</evidence>
<accession>A0A8S9WPJ2</accession>
<dbReference type="PROSITE" id="PS51253">
    <property type="entry name" value="HTH_CENPB"/>
    <property type="match status" value="1"/>
</dbReference>
<dbReference type="GO" id="GO:0005634">
    <property type="term" value="C:nucleus"/>
    <property type="evidence" value="ECO:0007669"/>
    <property type="project" value="UniProtKB-SubCell"/>
</dbReference>
<dbReference type="GO" id="GO:0005739">
    <property type="term" value="C:mitochondrion"/>
    <property type="evidence" value="ECO:0007669"/>
    <property type="project" value="TreeGrafter"/>
</dbReference>
<comment type="caution">
    <text evidence="16">The sequence shown here is derived from an EMBL/GenBank/DDBJ whole genome shotgun (WGS) entry which is preliminary data.</text>
</comment>
<gene>
    <name evidence="16" type="ORF">GE061_008311</name>
</gene>
<evidence type="ECO:0000256" key="5">
    <source>
        <dbReference type="ARBA" id="ARBA00022827"/>
    </source>
</evidence>
<dbReference type="EMBL" id="WIXP02000016">
    <property type="protein sequence ID" value="KAF6198563.1"/>
    <property type="molecule type" value="Genomic_DNA"/>
</dbReference>
<evidence type="ECO:0000256" key="9">
    <source>
        <dbReference type="ARBA" id="ARBA00023157"/>
    </source>
</evidence>
<organism evidence="16 17">
    <name type="scientific">Apolygus lucorum</name>
    <name type="common">Small green plant bug</name>
    <name type="synonym">Lygocoris lucorum</name>
    <dbReference type="NCBI Taxonomy" id="248454"/>
    <lineage>
        <taxon>Eukaryota</taxon>
        <taxon>Metazoa</taxon>
        <taxon>Ecdysozoa</taxon>
        <taxon>Arthropoda</taxon>
        <taxon>Hexapoda</taxon>
        <taxon>Insecta</taxon>
        <taxon>Pterygota</taxon>
        <taxon>Neoptera</taxon>
        <taxon>Paraneoptera</taxon>
        <taxon>Hemiptera</taxon>
        <taxon>Heteroptera</taxon>
        <taxon>Panheteroptera</taxon>
        <taxon>Cimicomorpha</taxon>
        <taxon>Miridae</taxon>
        <taxon>Mirini</taxon>
        <taxon>Apolygus</taxon>
    </lineage>
</organism>
<keyword evidence="10" id="KW-0539">Nucleus</keyword>
<dbReference type="PANTHER" id="PTHR22912:SF151">
    <property type="entry name" value="DIHYDROLIPOYL DEHYDROGENASE, MITOCHONDRIAL"/>
    <property type="match status" value="1"/>
</dbReference>
<evidence type="ECO:0000256" key="12">
    <source>
        <dbReference type="ARBA" id="ARBA00049187"/>
    </source>
</evidence>
<evidence type="ECO:0000256" key="4">
    <source>
        <dbReference type="ARBA" id="ARBA00022630"/>
    </source>
</evidence>
<evidence type="ECO:0000256" key="14">
    <source>
        <dbReference type="SAM" id="MobiDB-lite"/>
    </source>
</evidence>
<feature type="compositionally biased region" description="Acidic residues" evidence="14">
    <location>
        <begin position="283"/>
        <end position="296"/>
    </location>
</feature>
<comment type="catalytic activity">
    <reaction evidence="12 13">
        <text>N(6)-[(R)-dihydrolipoyl]-L-lysyl-[protein] + NAD(+) = N(6)-[(R)-lipoyl]-L-lysyl-[protein] + NADH + H(+)</text>
        <dbReference type="Rhea" id="RHEA:15045"/>
        <dbReference type="Rhea" id="RHEA-COMP:10474"/>
        <dbReference type="Rhea" id="RHEA-COMP:10475"/>
        <dbReference type="ChEBI" id="CHEBI:15378"/>
        <dbReference type="ChEBI" id="CHEBI:57540"/>
        <dbReference type="ChEBI" id="CHEBI:57945"/>
        <dbReference type="ChEBI" id="CHEBI:83099"/>
        <dbReference type="ChEBI" id="CHEBI:83100"/>
        <dbReference type="EC" id="1.8.1.4"/>
    </reaction>
</comment>
<dbReference type="InterPro" id="IPR009057">
    <property type="entry name" value="Homeodomain-like_sf"/>
</dbReference>
<dbReference type="InterPro" id="IPR006600">
    <property type="entry name" value="HTH_CenpB_DNA-bd_dom"/>
</dbReference>
<dbReference type="GO" id="GO:0045252">
    <property type="term" value="C:oxoglutarate dehydrogenase complex"/>
    <property type="evidence" value="ECO:0007669"/>
    <property type="project" value="TreeGrafter"/>
</dbReference>
<feature type="region of interest" description="Disordered" evidence="14">
    <location>
        <begin position="237"/>
        <end position="296"/>
    </location>
</feature>
<dbReference type="InterPro" id="IPR036188">
    <property type="entry name" value="FAD/NAD-bd_sf"/>
</dbReference>
<keyword evidence="17" id="KW-1185">Reference proteome</keyword>
<evidence type="ECO:0000313" key="16">
    <source>
        <dbReference type="EMBL" id="KAF6198563.1"/>
    </source>
</evidence>
<keyword evidence="11 13" id="KW-0676">Redox-active center</keyword>
<dbReference type="InterPro" id="IPR050151">
    <property type="entry name" value="Class-I_Pyr_Nuc-Dis_Oxidored"/>
</dbReference>
<dbReference type="InterPro" id="IPR016156">
    <property type="entry name" value="FAD/NAD-linked_Rdtase_dimer_sf"/>
</dbReference>
<dbReference type="NCBIfam" id="TIGR01350">
    <property type="entry name" value="lipoamide_DH"/>
    <property type="match status" value="1"/>
</dbReference>
<evidence type="ECO:0000256" key="1">
    <source>
        <dbReference type="ARBA" id="ARBA00004123"/>
    </source>
</evidence>
<dbReference type="InterPro" id="IPR012999">
    <property type="entry name" value="Pyr_OxRdtase_I_AS"/>
</dbReference>
<keyword evidence="8" id="KW-0238">DNA-binding</keyword>
<protein>
    <recommendedName>
        <fullName evidence="3 13">Dihydrolipoyl dehydrogenase</fullName>
        <ecNumber evidence="3 13">1.8.1.4</ecNumber>
    </recommendedName>
</protein>
<dbReference type="PROSITE" id="PS00076">
    <property type="entry name" value="PYRIDINE_REDOX_1"/>
    <property type="match status" value="1"/>
</dbReference>
<evidence type="ECO:0000256" key="8">
    <source>
        <dbReference type="ARBA" id="ARBA00023125"/>
    </source>
</evidence>
<comment type="cofactor">
    <cofactor evidence="13">
        <name>FAD</name>
        <dbReference type="ChEBI" id="CHEBI:57692"/>
    </cofactor>
    <text evidence="13">Binds 1 FAD per subunit.</text>
</comment>
<dbReference type="InterPro" id="IPR007889">
    <property type="entry name" value="HTH_Psq"/>
</dbReference>
<evidence type="ECO:0000256" key="10">
    <source>
        <dbReference type="ARBA" id="ARBA00023242"/>
    </source>
</evidence>
<dbReference type="Gene3D" id="3.50.50.60">
    <property type="entry name" value="FAD/NAD(P)-binding domain"/>
    <property type="match status" value="2"/>
</dbReference>
<sequence length="850" mass="92978">MSSASKNKTKTKKKTGKKGNESGRKKIRRQYSAAKMSAAVAAVKTKGMGVRAASKAFGVPKSSLHERVTGKVSENAINMGPPTILTSHEEAILEKWLIQTAECGFPRKKVDLLDSVQQIIKSIKRETPFKDGRPGQKWYQSFLKRHPTIVTRVPENLTKGRAIITEQIIRKWFYDLKNYLQKIDATDILDNEERIFNGDESGFSLCPKSGRRRKPADVMPGAISSDDFRAYMKRKEVKKQQEVAEKQRKKEEREKLKAVKQTKQAGQKQKRVAKKIMPNNSMEEQEQDESDSDEDGAALEERPIAFNKIWKFGRFFHNVKPLKSNHILEGEVPVNSFLFHTRKMNVYMLRGFSTAVVKPVGVGKALPSLYSLQSRCYSSGEEADLVVIGSGPGGYVAAIKAAQLGMKTVCVEKNVTLGGTCLNVGCIPSKALLNNSHYYHMAQHDFKSRGIEVSNVTLNLETMMAAKSNSVKGLTGGIAHLFKANKVSLVKGHGKITSSNEVTALKEDGSSEVIKTKNILIATGSEVTPFPGIEIDEETIVSSTGALSLKQVPEKMVVIGAGVIGLELGSVWGRLGSKVTAVEYMTSIGGVGIDAEVSKNFQKILAKQGMEFKLGTKVTGAERKGNTILVNVENAKDPSKKEQLEANVLLVCVGRRPYTTNLGLEQLGIERDEKGRVPVNSRFQTVVPNIYAIGDCIHGPMLAHKAEDEGVVCVEGIKGGPVHIDYNCVPSVIYTHPEVAWVGKSEEDLKRDNITYKIGKFPFVANSRAKTNNETDGFVKVLADKHSDAILGVHIIGPNAGELISEAVLGMEYGASAEDIARTCHAHPTCSEAVREAHLAAFCGKAINFG</sequence>
<dbReference type="PRINTS" id="PR00368">
    <property type="entry name" value="FADPNR"/>
</dbReference>
<dbReference type="GO" id="GO:0004148">
    <property type="term" value="F:dihydrolipoyl dehydrogenase (NADH) activity"/>
    <property type="evidence" value="ECO:0007669"/>
    <property type="project" value="UniProtKB-EC"/>
</dbReference>
<evidence type="ECO:0000259" key="15">
    <source>
        <dbReference type="PROSITE" id="PS51253"/>
    </source>
</evidence>
<evidence type="ECO:0000256" key="11">
    <source>
        <dbReference type="ARBA" id="ARBA00023284"/>
    </source>
</evidence>
<dbReference type="GO" id="GO:0003677">
    <property type="term" value="F:DNA binding"/>
    <property type="evidence" value="ECO:0007669"/>
    <property type="project" value="UniProtKB-KW"/>
</dbReference>
<dbReference type="PANTHER" id="PTHR22912">
    <property type="entry name" value="DISULFIDE OXIDOREDUCTASE"/>
    <property type="match status" value="1"/>
</dbReference>
<dbReference type="PRINTS" id="PR00411">
    <property type="entry name" value="PNDRDTASEI"/>
</dbReference>
<comment type="subcellular location">
    <subcellularLocation>
        <location evidence="1">Nucleus</location>
    </subcellularLocation>
</comment>
<dbReference type="Gene3D" id="1.10.10.60">
    <property type="entry name" value="Homeodomain-like"/>
    <property type="match status" value="1"/>
</dbReference>
<dbReference type="CDD" id="cd22249">
    <property type="entry name" value="UDM1_RNF168_RNF169-like"/>
    <property type="match status" value="1"/>
</dbReference>
<feature type="compositionally biased region" description="Basic residues" evidence="14">
    <location>
        <begin position="7"/>
        <end position="17"/>
    </location>
</feature>
<dbReference type="FunFam" id="3.50.50.60:FF:000001">
    <property type="entry name" value="Dihydrolipoyl dehydrogenase, mitochondrial"/>
    <property type="match status" value="1"/>
</dbReference>
<keyword evidence="6 13" id="KW-0560">Oxidoreductase</keyword>
<feature type="region of interest" description="Disordered" evidence="14">
    <location>
        <begin position="1"/>
        <end position="32"/>
    </location>
</feature>
<evidence type="ECO:0000256" key="7">
    <source>
        <dbReference type="ARBA" id="ARBA00023027"/>
    </source>
</evidence>
<evidence type="ECO:0000256" key="3">
    <source>
        <dbReference type="ARBA" id="ARBA00012608"/>
    </source>
</evidence>
<keyword evidence="7 13" id="KW-0520">NAD</keyword>
<proteinExistence type="inferred from homology"/>
<evidence type="ECO:0000256" key="2">
    <source>
        <dbReference type="ARBA" id="ARBA00007532"/>
    </source>
</evidence>
<dbReference type="InterPro" id="IPR023753">
    <property type="entry name" value="FAD/NAD-binding_dom"/>
</dbReference>
<name>A0A8S9WPJ2_APOLU</name>
<feature type="region of interest" description="Disordered" evidence="14">
    <location>
        <begin position="200"/>
        <end position="225"/>
    </location>
</feature>
<dbReference type="Pfam" id="PF02852">
    <property type="entry name" value="Pyr_redox_dim"/>
    <property type="match status" value="1"/>
</dbReference>
<comment type="similarity">
    <text evidence="2 13">Belongs to the class-I pyridine nucleotide-disulfide oxidoreductase family.</text>
</comment>
<dbReference type="Proteomes" id="UP000466442">
    <property type="component" value="Linkage Group LG16"/>
</dbReference>
<dbReference type="SUPFAM" id="SSF51905">
    <property type="entry name" value="FAD/NAD(P)-binding domain"/>
    <property type="match status" value="1"/>
</dbReference>
<dbReference type="OrthoDB" id="361797at2759"/>
<feature type="domain" description="HTH CENPB-type" evidence="15">
    <location>
        <begin position="77"/>
        <end position="152"/>
    </location>
</feature>
<evidence type="ECO:0000256" key="13">
    <source>
        <dbReference type="RuleBase" id="RU003692"/>
    </source>
</evidence>
<reference evidence="16" key="1">
    <citation type="journal article" date="2021" name="Mol. Ecol. Resour.">
        <title>Apolygus lucorum genome provides insights into omnivorousness and mesophyll feeding.</title>
        <authorList>
            <person name="Liu Y."/>
            <person name="Liu H."/>
            <person name="Wang H."/>
            <person name="Huang T."/>
            <person name="Liu B."/>
            <person name="Yang B."/>
            <person name="Yin L."/>
            <person name="Li B."/>
            <person name="Zhang Y."/>
            <person name="Zhang S."/>
            <person name="Jiang F."/>
            <person name="Zhang X."/>
            <person name="Ren Y."/>
            <person name="Wang B."/>
            <person name="Wang S."/>
            <person name="Lu Y."/>
            <person name="Wu K."/>
            <person name="Fan W."/>
            <person name="Wang G."/>
        </authorList>
    </citation>
    <scope>NUCLEOTIDE SEQUENCE</scope>
    <source>
        <strain evidence="16">12Hb</strain>
    </source>
</reference>
<dbReference type="SUPFAM" id="SSF46689">
    <property type="entry name" value="Homeodomain-like"/>
    <property type="match status" value="1"/>
</dbReference>